<comment type="caution">
    <text evidence="1">The sequence shown here is derived from an EMBL/GenBank/DDBJ whole genome shotgun (WGS) entry which is preliminary data.</text>
</comment>
<evidence type="ECO:0000313" key="2">
    <source>
        <dbReference type="Proteomes" id="UP000499080"/>
    </source>
</evidence>
<evidence type="ECO:0000313" key="1">
    <source>
        <dbReference type="EMBL" id="GBN54409.1"/>
    </source>
</evidence>
<protein>
    <submittedName>
        <fullName evidence="1">Uncharacterized protein</fullName>
    </submittedName>
</protein>
<gene>
    <name evidence="1" type="ORF">AVEN_237411_1</name>
</gene>
<sequence length="118" mass="13988">MLKSYRILSTKLMHYISIPHIQIPARESRLLKHLTICFSPFHPPPPHDFKTKATYTSSSYLYRKREAIPNPELYQSDLYHMILRIRRPKRNAKEAITYGYHSSPRTDTEYLIVLVCII</sequence>
<dbReference type="AlphaFoldDB" id="A0A4Y2PT85"/>
<dbReference type="Proteomes" id="UP000499080">
    <property type="component" value="Unassembled WGS sequence"/>
</dbReference>
<reference evidence="1 2" key="1">
    <citation type="journal article" date="2019" name="Sci. Rep.">
        <title>Orb-weaving spider Araneus ventricosus genome elucidates the spidroin gene catalogue.</title>
        <authorList>
            <person name="Kono N."/>
            <person name="Nakamura H."/>
            <person name="Ohtoshi R."/>
            <person name="Moran D.A.P."/>
            <person name="Shinohara A."/>
            <person name="Yoshida Y."/>
            <person name="Fujiwara M."/>
            <person name="Mori M."/>
            <person name="Tomita M."/>
            <person name="Arakawa K."/>
        </authorList>
    </citation>
    <scope>NUCLEOTIDE SEQUENCE [LARGE SCALE GENOMIC DNA]</scope>
</reference>
<organism evidence="1 2">
    <name type="scientific">Araneus ventricosus</name>
    <name type="common">Orbweaver spider</name>
    <name type="synonym">Epeira ventricosa</name>
    <dbReference type="NCBI Taxonomy" id="182803"/>
    <lineage>
        <taxon>Eukaryota</taxon>
        <taxon>Metazoa</taxon>
        <taxon>Ecdysozoa</taxon>
        <taxon>Arthropoda</taxon>
        <taxon>Chelicerata</taxon>
        <taxon>Arachnida</taxon>
        <taxon>Araneae</taxon>
        <taxon>Araneomorphae</taxon>
        <taxon>Entelegynae</taxon>
        <taxon>Araneoidea</taxon>
        <taxon>Araneidae</taxon>
        <taxon>Araneus</taxon>
    </lineage>
</organism>
<keyword evidence="2" id="KW-1185">Reference proteome</keyword>
<accession>A0A4Y2PT85</accession>
<name>A0A4Y2PT85_ARAVE</name>
<proteinExistence type="predicted"/>
<dbReference type="EMBL" id="BGPR01012076">
    <property type="protein sequence ID" value="GBN54409.1"/>
    <property type="molecule type" value="Genomic_DNA"/>
</dbReference>